<comment type="subcellular location">
    <subcellularLocation>
        <location evidence="1">Cytoplasm</location>
    </subcellularLocation>
</comment>
<dbReference type="NCBIfam" id="TIGR01656">
    <property type="entry name" value="Histidinol-ppas"/>
    <property type="match status" value="1"/>
</dbReference>
<comment type="caution">
    <text evidence="8">The sequence shown here is derived from an EMBL/GenBank/DDBJ whole genome shotgun (WGS) entry which is preliminary data.</text>
</comment>
<evidence type="ECO:0000256" key="4">
    <source>
        <dbReference type="ARBA" id="ARBA00022723"/>
    </source>
</evidence>
<dbReference type="AlphaFoldDB" id="A0A932M206"/>
<reference evidence="8" key="1">
    <citation type="submission" date="2020-07" db="EMBL/GenBank/DDBJ databases">
        <title>Huge and variable diversity of episymbiotic CPR bacteria and DPANN archaea in groundwater ecosystems.</title>
        <authorList>
            <person name="He C.Y."/>
            <person name="Keren R."/>
            <person name="Whittaker M."/>
            <person name="Farag I.F."/>
            <person name="Doudna J."/>
            <person name="Cate J.H.D."/>
            <person name="Banfield J.F."/>
        </authorList>
    </citation>
    <scope>NUCLEOTIDE SEQUENCE</scope>
    <source>
        <strain evidence="8">NC_groundwater_717_Ag_S-0.2um_59_8</strain>
    </source>
</reference>
<keyword evidence="3" id="KW-0963">Cytoplasm</keyword>
<dbReference type="PANTHER" id="PTHR42891">
    <property type="entry name" value="D-GLYCERO-BETA-D-MANNO-HEPTOSE-1,7-BISPHOSPHATE 7-PHOSPHATASE"/>
    <property type="match status" value="1"/>
</dbReference>
<dbReference type="Pfam" id="PF13242">
    <property type="entry name" value="Hydrolase_like"/>
    <property type="match status" value="1"/>
</dbReference>
<proteinExistence type="inferred from homology"/>
<evidence type="ECO:0000256" key="3">
    <source>
        <dbReference type="ARBA" id="ARBA00022490"/>
    </source>
</evidence>
<dbReference type="GO" id="GO:0005737">
    <property type="term" value="C:cytoplasm"/>
    <property type="evidence" value="ECO:0007669"/>
    <property type="project" value="UniProtKB-SubCell"/>
</dbReference>
<gene>
    <name evidence="8" type="ORF">HYY65_15205</name>
</gene>
<dbReference type="SUPFAM" id="SSF56784">
    <property type="entry name" value="HAD-like"/>
    <property type="match status" value="1"/>
</dbReference>
<dbReference type="InterPro" id="IPR023214">
    <property type="entry name" value="HAD_sf"/>
</dbReference>
<evidence type="ECO:0000313" key="8">
    <source>
        <dbReference type="EMBL" id="MBI3016372.1"/>
    </source>
</evidence>
<dbReference type="GO" id="GO:0005975">
    <property type="term" value="P:carbohydrate metabolic process"/>
    <property type="evidence" value="ECO:0007669"/>
    <property type="project" value="InterPro"/>
</dbReference>
<dbReference type="Gene3D" id="3.40.50.1000">
    <property type="entry name" value="HAD superfamily/HAD-like"/>
    <property type="match status" value="1"/>
</dbReference>
<protein>
    <recommendedName>
        <fullName evidence="7">D,D-heptose 1,7-bisphosphate phosphatase</fullName>
    </recommendedName>
</protein>
<evidence type="ECO:0000313" key="9">
    <source>
        <dbReference type="Proteomes" id="UP000741360"/>
    </source>
</evidence>
<dbReference type="InterPro" id="IPR006543">
    <property type="entry name" value="Histidinol-phos"/>
</dbReference>
<dbReference type="Proteomes" id="UP000741360">
    <property type="component" value="Unassembled WGS sequence"/>
</dbReference>
<evidence type="ECO:0000256" key="6">
    <source>
        <dbReference type="ARBA" id="ARBA00023277"/>
    </source>
</evidence>
<dbReference type="NCBIfam" id="TIGR01662">
    <property type="entry name" value="HAD-SF-IIIA"/>
    <property type="match status" value="1"/>
</dbReference>
<dbReference type="CDD" id="cd07503">
    <property type="entry name" value="HAD_HisB-N"/>
    <property type="match status" value="1"/>
</dbReference>
<dbReference type="InterPro" id="IPR006549">
    <property type="entry name" value="HAD-SF_hydro_IIIA"/>
</dbReference>
<evidence type="ECO:0000256" key="2">
    <source>
        <dbReference type="ARBA" id="ARBA00005628"/>
    </source>
</evidence>
<name>A0A932M206_UNCTE</name>
<sequence>MVRQAHHERTTTHGNPTTYPFVLSVSKGERWIATQSQRGEGKVVLLPWWRGKRSEEPKVLERAVFLDRDGTINEEVGYITHLEQVRLLPGAAAGIRRLNESGLKVVVITNQAGVARGVHLESFIHEVNGLITAQLRQEGASIDRIYYCPHHPLGEVDSYRRECLCRKPAPGLLLQAAGDLELDLSRSYMVGDRLSDVQMMQSIGGKGILVLTGHGAEEKEVLQSLDVRPDHVAVDLREAVGWILQQCGDGARDDG</sequence>
<dbReference type="EMBL" id="JACPSX010000294">
    <property type="protein sequence ID" value="MBI3016372.1"/>
    <property type="molecule type" value="Genomic_DNA"/>
</dbReference>
<accession>A0A932M206</accession>
<evidence type="ECO:0000256" key="5">
    <source>
        <dbReference type="ARBA" id="ARBA00022801"/>
    </source>
</evidence>
<keyword evidence="6" id="KW-0119">Carbohydrate metabolism</keyword>
<evidence type="ECO:0000256" key="1">
    <source>
        <dbReference type="ARBA" id="ARBA00004496"/>
    </source>
</evidence>
<evidence type="ECO:0000256" key="7">
    <source>
        <dbReference type="ARBA" id="ARBA00031828"/>
    </source>
</evidence>
<dbReference type="GO" id="GO:0016791">
    <property type="term" value="F:phosphatase activity"/>
    <property type="evidence" value="ECO:0007669"/>
    <property type="project" value="InterPro"/>
</dbReference>
<keyword evidence="5 8" id="KW-0378">Hydrolase</keyword>
<comment type="similarity">
    <text evidence="2">Belongs to the GmhB family.</text>
</comment>
<dbReference type="GO" id="GO:0046872">
    <property type="term" value="F:metal ion binding"/>
    <property type="evidence" value="ECO:0007669"/>
    <property type="project" value="UniProtKB-KW"/>
</dbReference>
<keyword evidence="4" id="KW-0479">Metal-binding</keyword>
<dbReference type="InterPro" id="IPR036412">
    <property type="entry name" value="HAD-like_sf"/>
</dbReference>
<dbReference type="InterPro" id="IPR004446">
    <property type="entry name" value="Heptose_bisP_phosphatase"/>
</dbReference>
<organism evidence="8 9">
    <name type="scientific">Tectimicrobiota bacterium</name>
    <dbReference type="NCBI Taxonomy" id="2528274"/>
    <lineage>
        <taxon>Bacteria</taxon>
        <taxon>Pseudomonadati</taxon>
        <taxon>Nitrospinota/Tectimicrobiota group</taxon>
        <taxon>Candidatus Tectimicrobiota</taxon>
    </lineage>
</organism>
<dbReference type="PANTHER" id="PTHR42891:SF1">
    <property type="entry name" value="D-GLYCERO-BETA-D-MANNO-HEPTOSE-1,7-BISPHOSPHATE 7-PHOSPHATASE"/>
    <property type="match status" value="1"/>
</dbReference>